<reference evidence="1 2" key="1">
    <citation type="submission" date="2023-02" db="EMBL/GenBank/DDBJ databases">
        <title>LHISI_Scaffold_Assembly.</title>
        <authorList>
            <person name="Stuart O.P."/>
            <person name="Cleave R."/>
            <person name="Magrath M.J.L."/>
            <person name="Mikheyev A.S."/>
        </authorList>
    </citation>
    <scope>NUCLEOTIDE SEQUENCE [LARGE SCALE GENOMIC DNA]</scope>
    <source>
        <strain evidence="1">Daus_M_001</strain>
        <tissue evidence="1">Leg muscle</tissue>
    </source>
</reference>
<gene>
    <name evidence="1" type="ORF">PR048_020831</name>
</gene>
<dbReference type="PANTHER" id="PTHR45749">
    <property type="match status" value="1"/>
</dbReference>
<organism evidence="1 2">
    <name type="scientific">Dryococelus australis</name>
    <dbReference type="NCBI Taxonomy" id="614101"/>
    <lineage>
        <taxon>Eukaryota</taxon>
        <taxon>Metazoa</taxon>
        <taxon>Ecdysozoa</taxon>
        <taxon>Arthropoda</taxon>
        <taxon>Hexapoda</taxon>
        <taxon>Insecta</taxon>
        <taxon>Pterygota</taxon>
        <taxon>Neoptera</taxon>
        <taxon>Polyneoptera</taxon>
        <taxon>Phasmatodea</taxon>
        <taxon>Verophasmatodea</taxon>
        <taxon>Anareolatae</taxon>
        <taxon>Phasmatidae</taxon>
        <taxon>Eurycanthinae</taxon>
        <taxon>Dryococelus</taxon>
    </lineage>
</organism>
<accession>A0ABQ9GWH3</accession>
<dbReference type="Proteomes" id="UP001159363">
    <property type="component" value="Chromosome 7"/>
</dbReference>
<dbReference type="InterPro" id="IPR012337">
    <property type="entry name" value="RNaseH-like_sf"/>
</dbReference>
<evidence type="ECO:0000313" key="1">
    <source>
        <dbReference type="EMBL" id="KAJ8876386.1"/>
    </source>
</evidence>
<keyword evidence="2" id="KW-1185">Reference proteome</keyword>
<dbReference type="PANTHER" id="PTHR45749:SF37">
    <property type="entry name" value="OS05G0311600 PROTEIN"/>
    <property type="match status" value="1"/>
</dbReference>
<protein>
    <recommendedName>
        <fullName evidence="3">DUF4371 domain-containing protein</fullName>
    </recommendedName>
</protein>
<sequence>MNKTVVDLLIAHNEQQQEATHEYMKLRFLEFCHLFAKYDSSFKSKLNQKINYTSPKIQNKLIEIIATVMKEEISQKIHKSGMFSIIVNEAQCFKEEQMFIVLHYPENLYPREKLIGFVNCSKARDSTSFAVAITDVLNNLHVEGMVMVAQLYGGASVMSSKHNGVQAKIKEQHPQATYIHCMAHRVNLVITDTCSHIQMAIGFFNIIESLYIYYSKSSTRSKFLEVQK</sequence>
<name>A0ABQ9GWH3_9NEOP</name>
<dbReference type="SUPFAM" id="SSF53098">
    <property type="entry name" value="Ribonuclease H-like"/>
    <property type="match status" value="1"/>
</dbReference>
<proteinExistence type="predicted"/>
<comment type="caution">
    <text evidence="1">The sequence shown here is derived from an EMBL/GenBank/DDBJ whole genome shotgun (WGS) entry which is preliminary data.</text>
</comment>
<evidence type="ECO:0008006" key="3">
    <source>
        <dbReference type="Google" id="ProtNLM"/>
    </source>
</evidence>
<evidence type="ECO:0000313" key="2">
    <source>
        <dbReference type="Proteomes" id="UP001159363"/>
    </source>
</evidence>
<dbReference type="EMBL" id="JARBHB010000008">
    <property type="protein sequence ID" value="KAJ8876386.1"/>
    <property type="molecule type" value="Genomic_DNA"/>
</dbReference>